<dbReference type="InterPro" id="IPR016032">
    <property type="entry name" value="Sig_transdc_resp-reg_C-effctor"/>
</dbReference>
<dbReference type="Proteomes" id="UP000786989">
    <property type="component" value="Unassembled WGS sequence"/>
</dbReference>
<dbReference type="EMBL" id="DYWI01000095">
    <property type="protein sequence ID" value="HJF65493.1"/>
    <property type="molecule type" value="Genomic_DNA"/>
</dbReference>
<dbReference type="Gene3D" id="1.10.10.10">
    <property type="entry name" value="Winged helix-like DNA-binding domain superfamily/Winged helix DNA-binding domain"/>
    <property type="match status" value="1"/>
</dbReference>
<dbReference type="AlphaFoldDB" id="A0A9D3A1A2"/>
<keyword evidence="1" id="KW-0805">Transcription regulation</keyword>
<comment type="caution">
    <text evidence="6">The sequence shown here is derived from an EMBL/GenBank/DDBJ whole genome shotgun (WGS) entry which is preliminary data.</text>
</comment>
<feature type="transmembrane region" description="Helical" evidence="4">
    <location>
        <begin position="171"/>
        <end position="193"/>
    </location>
</feature>
<feature type="transmembrane region" description="Helical" evidence="4">
    <location>
        <begin position="128"/>
        <end position="150"/>
    </location>
</feature>
<evidence type="ECO:0000259" key="5">
    <source>
        <dbReference type="PROSITE" id="PS50043"/>
    </source>
</evidence>
<dbReference type="PANTHER" id="PTHR44688">
    <property type="entry name" value="DNA-BINDING TRANSCRIPTIONAL ACTIVATOR DEVR_DOSR"/>
    <property type="match status" value="1"/>
</dbReference>
<sequence>MDVAFYAYTIVVMLVCIAASTAAVSSYVITRNRLFLFAAGALFLYFIDLAFIFQTEYVDHTSLMTIEAYYGVKSPAIKAVLAMGVLEFIWLIILEYTDKRNVALAVVPPLIFLAADALIVYAMPEGRFMQWCFYSVREAFLVWCLAYFVYQGRKKTVSTVMAARIGKHKRLVIASAVLIAFIVCENTFMILIWQPSFGAMQSMLPLFFSERNVSENVLVLVFAILVIRRCMETLRLRHIEPPTSIGSEQARYVETALNLYGQRHSLTRREREVLEGIIEGKDYQNIASDLQLAIGTVKSHTHNIFQKTGVKSRQELLRDFWGN</sequence>
<evidence type="ECO:0000256" key="2">
    <source>
        <dbReference type="ARBA" id="ARBA00023125"/>
    </source>
</evidence>
<keyword evidence="4" id="KW-0812">Transmembrane</keyword>
<feature type="transmembrane region" description="Helical" evidence="4">
    <location>
        <begin position="75"/>
        <end position="94"/>
    </location>
</feature>
<protein>
    <submittedName>
        <fullName evidence="6">LuxR C-terminal-related transcriptional regulator</fullName>
    </submittedName>
</protein>
<organism evidence="6 7">
    <name type="scientific">Slackia equolifaciens</name>
    <dbReference type="NCBI Taxonomy" id="498718"/>
    <lineage>
        <taxon>Bacteria</taxon>
        <taxon>Bacillati</taxon>
        <taxon>Actinomycetota</taxon>
        <taxon>Coriobacteriia</taxon>
        <taxon>Eggerthellales</taxon>
        <taxon>Eggerthellaceae</taxon>
        <taxon>Slackia</taxon>
    </lineage>
</organism>
<dbReference type="Pfam" id="PF00196">
    <property type="entry name" value="GerE"/>
    <property type="match status" value="1"/>
</dbReference>
<evidence type="ECO:0000256" key="3">
    <source>
        <dbReference type="ARBA" id="ARBA00023163"/>
    </source>
</evidence>
<dbReference type="InterPro" id="IPR000792">
    <property type="entry name" value="Tscrpt_reg_LuxR_C"/>
</dbReference>
<name>A0A9D3A1A2_9ACTN</name>
<dbReference type="SMART" id="SM00421">
    <property type="entry name" value="HTH_LUXR"/>
    <property type="match status" value="1"/>
</dbReference>
<keyword evidence="3" id="KW-0804">Transcription</keyword>
<keyword evidence="2" id="KW-0238">DNA-binding</keyword>
<evidence type="ECO:0000256" key="4">
    <source>
        <dbReference type="SAM" id="Phobius"/>
    </source>
</evidence>
<evidence type="ECO:0000313" key="7">
    <source>
        <dbReference type="Proteomes" id="UP000786989"/>
    </source>
</evidence>
<keyword evidence="4" id="KW-0472">Membrane</keyword>
<feature type="transmembrane region" description="Helical" evidence="4">
    <location>
        <begin position="34"/>
        <end position="55"/>
    </location>
</feature>
<keyword evidence="4" id="KW-1133">Transmembrane helix</keyword>
<reference evidence="6" key="1">
    <citation type="journal article" date="2021" name="PeerJ">
        <title>Extensive microbial diversity within the chicken gut microbiome revealed by metagenomics and culture.</title>
        <authorList>
            <person name="Gilroy R."/>
            <person name="Ravi A."/>
            <person name="Getino M."/>
            <person name="Pursley I."/>
            <person name="Horton D.L."/>
            <person name="Alikhan N.F."/>
            <person name="Baker D."/>
            <person name="Gharbi K."/>
            <person name="Hall N."/>
            <person name="Watson M."/>
            <person name="Adriaenssens E.M."/>
            <person name="Foster-Nyarko E."/>
            <person name="Jarju S."/>
            <person name="Secka A."/>
            <person name="Antonio M."/>
            <person name="Oren A."/>
            <person name="Chaudhuri R.R."/>
            <person name="La Ragione R."/>
            <person name="Hildebrand F."/>
            <person name="Pallen M.J."/>
        </authorList>
    </citation>
    <scope>NUCLEOTIDE SEQUENCE</scope>
    <source>
        <strain evidence="6">ChiGjej6B6-11269</strain>
    </source>
</reference>
<dbReference type="InterPro" id="IPR036388">
    <property type="entry name" value="WH-like_DNA-bd_sf"/>
</dbReference>
<feature type="transmembrane region" description="Helical" evidence="4">
    <location>
        <begin position="6"/>
        <end position="27"/>
    </location>
</feature>
<dbReference type="PROSITE" id="PS00622">
    <property type="entry name" value="HTH_LUXR_1"/>
    <property type="match status" value="1"/>
</dbReference>
<dbReference type="GO" id="GO:0006355">
    <property type="term" value="P:regulation of DNA-templated transcription"/>
    <property type="evidence" value="ECO:0007669"/>
    <property type="project" value="InterPro"/>
</dbReference>
<reference evidence="6" key="2">
    <citation type="submission" date="2021-09" db="EMBL/GenBank/DDBJ databases">
        <authorList>
            <person name="Gilroy R."/>
        </authorList>
    </citation>
    <scope>NUCLEOTIDE SEQUENCE</scope>
    <source>
        <strain evidence="6">ChiGjej6B6-11269</strain>
    </source>
</reference>
<accession>A0A9D3A1A2</accession>
<feature type="transmembrane region" description="Helical" evidence="4">
    <location>
        <begin position="101"/>
        <end position="122"/>
    </location>
</feature>
<dbReference type="GO" id="GO:0003677">
    <property type="term" value="F:DNA binding"/>
    <property type="evidence" value="ECO:0007669"/>
    <property type="project" value="UniProtKB-KW"/>
</dbReference>
<feature type="transmembrane region" description="Helical" evidence="4">
    <location>
        <begin position="213"/>
        <end position="231"/>
    </location>
</feature>
<evidence type="ECO:0000313" key="6">
    <source>
        <dbReference type="EMBL" id="HJF65493.1"/>
    </source>
</evidence>
<dbReference type="SUPFAM" id="SSF46894">
    <property type="entry name" value="C-terminal effector domain of the bipartite response regulators"/>
    <property type="match status" value="1"/>
</dbReference>
<evidence type="ECO:0000256" key="1">
    <source>
        <dbReference type="ARBA" id="ARBA00023015"/>
    </source>
</evidence>
<dbReference type="PROSITE" id="PS50043">
    <property type="entry name" value="HTH_LUXR_2"/>
    <property type="match status" value="1"/>
</dbReference>
<dbReference type="PRINTS" id="PR00038">
    <property type="entry name" value="HTHLUXR"/>
</dbReference>
<dbReference type="PANTHER" id="PTHR44688:SF16">
    <property type="entry name" value="DNA-BINDING TRANSCRIPTIONAL ACTIVATOR DEVR_DOSR"/>
    <property type="match status" value="1"/>
</dbReference>
<proteinExistence type="predicted"/>
<feature type="domain" description="HTH luxR-type" evidence="5">
    <location>
        <begin position="259"/>
        <end position="323"/>
    </location>
</feature>
<dbReference type="CDD" id="cd06170">
    <property type="entry name" value="LuxR_C_like"/>
    <property type="match status" value="1"/>
</dbReference>
<gene>
    <name evidence="6" type="ORF">K8U77_05170</name>
</gene>